<dbReference type="InterPro" id="IPR000719">
    <property type="entry name" value="Prot_kinase_dom"/>
</dbReference>
<feature type="domain" description="PASTA" evidence="12">
    <location>
        <begin position="573"/>
        <end position="638"/>
    </location>
</feature>
<feature type="domain" description="Protein kinase" evidence="11">
    <location>
        <begin position="18"/>
        <end position="278"/>
    </location>
</feature>
<evidence type="ECO:0000256" key="3">
    <source>
        <dbReference type="ARBA" id="ARBA00022679"/>
    </source>
</evidence>
<dbReference type="RefSeq" id="WP_141918595.1">
    <property type="nucleotide sequence ID" value="NZ_BAAAYS010000006.1"/>
</dbReference>
<dbReference type="Gene3D" id="3.30.10.20">
    <property type="match status" value="4"/>
</dbReference>
<gene>
    <name evidence="13" type="ORF">FB466_2442</name>
</gene>
<dbReference type="SUPFAM" id="SSF56112">
    <property type="entry name" value="Protein kinase-like (PK-like)"/>
    <property type="match status" value="1"/>
</dbReference>
<evidence type="ECO:0000256" key="7">
    <source>
        <dbReference type="ARBA" id="ARBA00047899"/>
    </source>
</evidence>
<dbReference type="EMBL" id="VFPN01000003">
    <property type="protein sequence ID" value="TQM61487.1"/>
    <property type="molecule type" value="Genomic_DNA"/>
</dbReference>
<dbReference type="PROSITE" id="PS00108">
    <property type="entry name" value="PROTEIN_KINASE_ST"/>
    <property type="match status" value="1"/>
</dbReference>
<dbReference type="CDD" id="cd14014">
    <property type="entry name" value="STKc_PknB_like"/>
    <property type="match status" value="1"/>
</dbReference>
<dbReference type="OrthoDB" id="9762169at2"/>
<keyword evidence="10" id="KW-0812">Transmembrane</keyword>
<protein>
    <recommendedName>
        <fullName evidence="1">non-specific serine/threonine protein kinase</fullName>
        <ecNumber evidence="1">2.7.11.1</ecNumber>
    </recommendedName>
</protein>
<feature type="region of interest" description="Disordered" evidence="9">
    <location>
        <begin position="310"/>
        <end position="329"/>
    </location>
</feature>
<proteinExistence type="predicted"/>
<evidence type="ECO:0000313" key="14">
    <source>
        <dbReference type="Proteomes" id="UP000318331"/>
    </source>
</evidence>
<dbReference type="NCBIfam" id="NF033483">
    <property type="entry name" value="PknB_PASTA_kin"/>
    <property type="match status" value="1"/>
</dbReference>
<evidence type="ECO:0000256" key="6">
    <source>
        <dbReference type="ARBA" id="ARBA00022840"/>
    </source>
</evidence>
<keyword evidence="2" id="KW-0723">Serine/threonine-protein kinase</keyword>
<keyword evidence="5 13" id="KW-0418">Kinase</keyword>
<dbReference type="InterPro" id="IPR005543">
    <property type="entry name" value="PASTA_dom"/>
</dbReference>
<dbReference type="CDD" id="cd06577">
    <property type="entry name" value="PASTA_pknB"/>
    <property type="match status" value="3"/>
</dbReference>
<evidence type="ECO:0000256" key="9">
    <source>
        <dbReference type="SAM" id="MobiDB-lite"/>
    </source>
</evidence>
<keyword evidence="10" id="KW-1133">Transmembrane helix</keyword>
<dbReference type="Gene3D" id="3.30.200.20">
    <property type="entry name" value="Phosphorylase Kinase, domain 1"/>
    <property type="match status" value="1"/>
</dbReference>
<evidence type="ECO:0000256" key="8">
    <source>
        <dbReference type="ARBA" id="ARBA00048679"/>
    </source>
</evidence>
<dbReference type="Gene3D" id="1.10.510.10">
    <property type="entry name" value="Transferase(Phosphotransferase) domain 1"/>
    <property type="match status" value="1"/>
</dbReference>
<dbReference type="PANTHER" id="PTHR43289">
    <property type="entry name" value="MITOGEN-ACTIVATED PROTEIN KINASE KINASE KINASE 20-RELATED"/>
    <property type="match status" value="1"/>
</dbReference>
<keyword evidence="4" id="KW-0547">Nucleotide-binding</keyword>
<keyword evidence="10" id="KW-0472">Membrane</keyword>
<dbReference type="Proteomes" id="UP000318331">
    <property type="component" value="Unassembled WGS sequence"/>
</dbReference>
<dbReference type="PROSITE" id="PS51178">
    <property type="entry name" value="PASTA"/>
    <property type="match status" value="2"/>
</dbReference>
<keyword evidence="6" id="KW-0067">ATP-binding</keyword>
<dbReference type="InterPro" id="IPR008271">
    <property type="entry name" value="Ser/Thr_kinase_AS"/>
</dbReference>
<dbReference type="FunFam" id="3.30.200.20:FF:000035">
    <property type="entry name" value="Serine/threonine protein kinase Stk1"/>
    <property type="match status" value="1"/>
</dbReference>
<feature type="transmembrane region" description="Helical" evidence="10">
    <location>
        <begin position="343"/>
        <end position="364"/>
    </location>
</feature>
<dbReference type="AlphaFoldDB" id="A0A543HT03"/>
<evidence type="ECO:0000313" key="13">
    <source>
        <dbReference type="EMBL" id="TQM61487.1"/>
    </source>
</evidence>
<comment type="catalytic activity">
    <reaction evidence="7">
        <text>L-threonyl-[protein] + ATP = O-phospho-L-threonyl-[protein] + ADP + H(+)</text>
        <dbReference type="Rhea" id="RHEA:46608"/>
        <dbReference type="Rhea" id="RHEA-COMP:11060"/>
        <dbReference type="Rhea" id="RHEA-COMP:11605"/>
        <dbReference type="ChEBI" id="CHEBI:15378"/>
        <dbReference type="ChEBI" id="CHEBI:30013"/>
        <dbReference type="ChEBI" id="CHEBI:30616"/>
        <dbReference type="ChEBI" id="CHEBI:61977"/>
        <dbReference type="ChEBI" id="CHEBI:456216"/>
        <dbReference type="EC" id="2.7.11.1"/>
    </reaction>
</comment>
<dbReference type="FunFam" id="1.10.510.10:FF:000021">
    <property type="entry name" value="Serine/threonine protein kinase"/>
    <property type="match status" value="1"/>
</dbReference>
<dbReference type="EC" id="2.7.11.1" evidence="1"/>
<dbReference type="Pfam" id="PF03793">
    <property type="entry name" value="PASTA"/>
    <property type="match status" value="2"/>
</dbReference>
<keyword evidence="3" id="KW-0808">Transferase</keyword>
<evidence type="ECO:0000256" key="2">
    <source>
        <dbReference type="ARBA" id="ARBA00022527"/>
    </source>
</evidence>
<dbReference type="GO" id="GO:0045717">
    <property type="term" value="P:negative regulation of fatty acid biosynthetic process"/>
    <property type="evidence" value="ECO:0007669"/>
    <property type="project" value="UniProtKB-ARBA"/>
</dbReference>
<dbReference type="PANTHER" id="PTHR43289:SF34">
    <property type="entry name" value="SERINE_THREONINE-PROTEIN KINASE YBDM-RELATED"/>
    <property type="match status" value="1"/>
</dbReference>
<comment type="catalytic activity">
    <reaction evidence="8">
        <text>L-seryl-[protein] + ATP = O-phospho-L-seryl-[protein] + ADP + H(+)</text>
        <dbReference type="Rhea" id="RHEA:17989"/>
        <dbReference type="Rhea" id="RHEA-COMP:9863"/>
        <dbReference type="Rhea" id="RHEA-COMP:11604"/>
        <dbReference type="ChEBI" id="CHEBI:15378"/>
        <dbReference type="ChEBI" id="CHEBI:29999"/>
        <dbReference type="ChEBI" id="CHEBI:30616"/>
        <dbReference type="ChEBI" id="CHEBI:83421"/>
        <dbReference type="ChEBI" id="CHEBI:456216"/>
        <dbReference type="EC" id="2.7.11.1"/>
    </reaction>
</comment>
<dbReference type="SMART" id="SM00220">
    <property type="entry name" value="S_TKc"/>
    <property type="match status" value="1"/>
</dbReference>
<evidence type="ECO:0000256" key="1">
    <source>
        <dbReference type="ARBA" id="ARBA00012513"/>
    </source>
</evidence>
<feature type="domain" description="PASTA" evidence="12">
    <location>
        <begin position="367"/>
        <end position="434"/>
    </location>
</feature>
<evidence type="ECO:0000256" key="10">
    <source>
        <dbReference type="SAM" id="Phobius"/>
    </source>
</evidence>
<sequence length="639" mass="67689">MSTASTDPLIGRILDDRYVVRSRIARGGMATVYVATDKRLERRVAVKVMHDHLAEDNAFKRRFDQEARSAARLSHPNVVNVYDQGEDAELAYLVMEYLPGITLRDLLKSQGSLTADQTLEISEAVLSGLAAAHNEKIVHRDLKPENILLADDGRIKLSDFGLARAASANTTTGQALLGTIAYLSPELVTKGLADERSDIYAFGIVMYEMLTGVQPFVGEQPMQIAYQHANEDVPLPSAVTTTSTPELDRLVRWATQRDPAHRPTDAKMLLDELRHVRSGASINPSSAFTTVMPPLDFPTSTTTVIHPTPPVEPAPLAQVAPAPQPPSSIDSIRVTTARRRRQGALTLGIVLATALALGVTGWWFGAGPGSLIAIPNVVNKEVSTAQSELAALDLSVTTNKCPSLTVPVGSVTEMKPAAGTRVAHDSDVIICESTGPRLLPVPELVGLDKDAAITAITEAEFVFGSVTEEKFTPDSPRGTVLAAVDADGNTLGAQLNEQETINLVVSAGQIPAVAGLTLDRAAAALADAGLVYDPTQNIETYSSTVAQGIVIALTRVGDVVHTGDALGLEVSRGPELFEVPDVTGKSIKDAMSTIAAAGFKAETSVPELFWGVATVSETTPQAGDMVEKGTTITLTFAGS</sequence>
<keyword evidence="14" id="KW-1185">Reference proteome</keyword>
<dbReference type="GO" id="GO:0005524">
    <property type="term" value="F:ATP binding"/>
    <property type="evidence" value="ECO:0007669"/>
    <property type="project" value="UniProtKB-KW"/>
</dbReference>
<dbReference type="PROSITE" id="PS50011">
    <property type="entry name" value="PROTEIN_KINASE_DOM"/>
    <property type="match status" value="1"/>
</dbReference>
<dbReference type="Pfam" id="PF00069">
    <property type="entry name" value="Pkinase"/>
    <property type="match status" value="1"/>
</dbReference>
<dbReference type="SMART" id="SM00740">
    <property type="entry name" value="PASTA"/>
    <property type="match status" value="4"/>
</dbReference>
<accession>A0A543HT03</accession>
<evidence type="ECO:0000256" key="5">
    <source>
        <dbReference type="ARBA" id="ARBA00022777"/>
    </source>
</evidence>
<dbReference type="GO" id="GO:0004674">
    <property type="term" value="F:protein serine/threonine kinase activity"/>
    <property type="evidence" value="ECO:0007669"/>
    <property type="project" value="UniProtKB-KW"/>
</dbReference>
<evidence type="ECO:0000256" key="4">
    <source>
        <dbReference type="ARBA" id="ARBA00022741"/>
    </source>
</evidence>
<comment type="caution">
    <text evidence="13">The sequence shown here is derived from an EMBL/GenBank/DDBJ whole genome shotgun (WGS) entry which is preliminary data.</text>
</comment>
<reference evidence="13 14" key="1">
    <citation type="submission" date="2019-06" db="EMBL/GenBank/DDBJ databases">
        <title>Sequencing the genomes of 1000 actinobacteria strains.</title>
        <authorList>
            <person name="Klenk H.-P."/>
        </authorList>
    </citation>
    <scope>NUCLEOTIDE SEQUENCE [LARGE SCALE GENOMIC DNA]</scope>
    <source>
        <strain evidence="13 14">DSM 18031</strain>
    </source>
</reference>
<name>A0A543HT03_9MICO</name>
<evidence type="ECO:0000259" key="12">
    <source>
        <dbReference type="PROSITE" id="PS51178"/>
    </source>
</evidence>
<organism evidence="13 14">
    <name type="scientific">Klugiella xanthotipulae</name>
    <dbReference type="NCBI Taxonomy" id="244735"/>
    <lineage>
        <taxon>Bacteria</taxon>
        <taxon>Bacillati</taxon>
        <taxon>Actinomycetota</taxon>
        <taxon>Actinomycetes</taxon>
        <taxon>Micrococcales</taxon>
        <taxon>Microbacteriaceae</taxon>
        <taxon>Klugiella</taxon>
    </lineage>
</organism>
<dbReference type="InterPro" id="IPR011009">
    <property type="entry name" value="Kinase-like_dom_sf"/>
</dbReference>
<evidence type="ECO:0000259" key="11">
    <source>
        <dbReference type="PROSITE" id="PS50011"/>
    </source>
</evidence>